<accession>A0A445I3L3</accession>
<gene>
    <name evidence="1" type="ORF">D0Y65_030407</name>
</gene>
<protein>
    <submittedName>
        <fullName evidence="1">Uncharacterized protein</fullName>
    </submittedName>
</protein>
<dbReference type="AlphaFoldDB" id="A0A445I3L3"/>
<name>A0A445I3L3_GLYSO</name>
<comment type="caution">
    <text evidence="1">The sequence shown here is derived from an EMBL/GenBank/DDBJ whole genome shotgun (WGS) entry which is preliminary data.</text>
</comment>
<sequence length="97" mass="11015">MHLLHNKHSLAIMLYDRMDSTRKSSLTLVFLLAFFIIASDMGMKSEAQISPLARCSKDSDCKRYCPTCYQCNCVRRVCLCENSPPLANNIHSQAPPY</sequence>
<evidence type="ECO:0000313" key="2">
    <source>
        <dbReference type="Proteomes" id="UP000289340"/>
    </source>
</evidence>
<proteinExistence type="predicted"/>
<organism evidence="1 2">
    <name type="scientific">Glycine soja</name>
    <name type="common">Wild soybean</name>
    <dbReference type="NCBI Taxonomy" id="3848"/>
    <lineage>
        <taxon>Eukaryota</taxon>
        <taxon>Viridiplantae</taxon>
        <taxon>Streptophyta</taxon>
        <taxon>Embryophyta</taxon>
        <taxon>Tracheophyta</taxon>
        <taxon>Spermatophyta</taxon>
        <taxon>Magnoliopsida</taxon>
        <taxon>eudicotyledons</taxon>
        <taxon>Gunneridae</taxon>
        <taxon>Pentapetalae</taxon>
        <taxon>rosids</taxon>
        <taxon>fabids</taxon>
        <taxon>Fabales</taxon>
        <taxon>Fabaceae</taxon>
        <taxon>Papilionoideae</taxon>
        <taxon>50 kb inversion clade</taxon>
        <taxon>NPAAA clade</taxon>
        <taxon>indigoferoid/millettioid clade</taxon>
        <taxon>Phaseoleae</taxon>
        <taxon>Glycine</taxon>
        <taxon>Glycine subgen. Soja</taxon>
    </lineage>
</organism>
<evidence type="ECO:0000313" key="1">
    <source>
        <dbReference type="EMBL" id="RZB80693.1"/>
    </source>
</evidence>
<reference evidence="1 2" key="1">
    <citation type="submission" date="2018-09" db="EMBL/GenBank/DDBJ databases">
        <title>A high-quality reference genome of wild soybean provides a powerful tool to mine soybean genomes.</title>
        <authorList>
            <person name="Xie M."/>
            <person name="Chung C.Y.L."/>
            <person name="Li M.-W."/>
            <person name="Wong F.-L."/>
            <person name="Chan T.-F."/>
            <person name="Lam H.-M."/>
        </authorList>
    </citation>
    <scope>NUCLEOTIDE SEQUENCE [LARGE SCALE GENOMIC DNA]</scope>
    <source>
        <strain evidence="2">cv. W05</strain>
        <tissue evidence="1">Hypocotyl of etiolated seedlings</tissue>
    </source>
</reference>
<dbReference type="EMBL" id="QZWG01000011">
    <property type="protein sequence ID" value="RZB80693.1"/>
    <property type="molecule type" value="Genomic_DNA"/>
</dbReference>
<dbReference type="Proteomes" id="UP000289340">
    <property type="component" value="Chromosome 11"/>
</dbReference>
<keyword evidence="2" id="KW-1185">Reference proteome</keyword>